<sequence>MKLEGNNASGPPPGGGMQQQDIMPILTQVMNWLNLLTGKSIGDLILFTTDMQTSNHNGGASERDHSDEEIEGLEIAGNRPRFWQRTRASLALDDDSGPCARSREDDNARSYVSVTQPHTSAVAITINAHPQSAPTTPRRHTRELNRTITTPQTDKRHKQTSCGPPLVKFSNSSSRYIRYPALPKPTATGTASSQPSRYPAHTEDGPSSLQAPVINISAETSAGRPVMTPREAALWLSYHKHHRYYVVTKGPEPGIYVDWHYVAAIRDDYPRAIFTRQNTAEDALRTPYLSQYYLDDYSWL</sequence>
<dbReference type="Gene3D" id="3.40.970.10">
    <property type="entry name" value="Ribonuclease H1, N-terminal domain"/>
    <property type="match status" value="1"/>
</dbReference>
<name>A0A0C2S2H5_AMAMK</name>
<dbReference type="SUPFAM" id="SSF55658">
    <property type="entry name" value="L9 N-domain-like"/>
    <property type="match status" value="1"/>
</dbReference>
<dbReference type="InterPro" id="IPR037056">
    <property type="entry name" value="RNase_H1_N_sf"/>
</dbReference>
<dbReference type="InterPro" id="IPR011320">
    <property type="entry name" value="RNase_H1_N"/>
</dbReference>
<proteinExistence type="predicted"/>
<reference evidence="3 4" key="1">
    <citation type="submission" date="2014-04" db="EMBL/GenBank/DDBJ databases">
        <title>Evolutionary Origins and Diversification of the Mycorrhizal Mutualists.</title>
        <authorList>
            <consortium name="DOE Joint Genome Institute"/>
            <consortium name="Mycorrhizal Genomics Consortium"/>
            <person name="Kohler A."/>
            <person name="Kuo A."/>
            <person name="Nagy L.G."/>
            <person name="Floudas D."/>
            <person name="Copeland A."/>
            <person name="Barry K.W."/>
            <person name="Cichocki N."/>
            <person name="Veneault-Fourrey C."/>
            <person name="LaButti K."/>
            <person name="Lindquist E.A."/>
            <person name="Lipzen A."/>
            <person name="Lundell T."/>
            <person name="Morin E."/>
            <person name="Murat C."/>
            <person name="Riley R."/>
            <person name="Ohm R."/>
            <person name="Sun H."/>
            <person name="Tunlid A."/>
            <person name="Henrissat B."/>
            <person name="Grigoriev I.V."/>
            <person name="Hibbett D.S."/>
            <person name="Martin F."/>
        </authorList>
    </citation>
    <scope>NUCLEOTIDE SEQUENCE [LARGE SCALE GENOMIC DNA]</scope>
    <source>
        <strain evidence="3 4">Koide BX008</strain>
    </source>
</reference>
<dbReference type="EMBL" id="KN818395">
    <property type="protein sequence ID" value="KIL56865.1"/>
    <property type="molecule type" value="Genomic_DNA"/>
</dbReference>
<keyword evidence="4" id="KW-1185">Reference proteome</keyword>
<dbReference type="InParanoid" id="A0A0C2S2H5"/>
<feature type="compositionally biased region" description="Polar residues" evidence="1">
    <location>
        <begin position="187"/>
        <end position="196"/>
    </location>
</feature>
<feature type="region of interest" description="Disordered" evidence="1">
    <location>
        <begin position="130"/>
        <end position="209"/>
    </location>
</feature>
<dbReference type="Pfam" id="PF01693">
    <property type="entry name" value="Cauli_VI"/>
    <property type="match status" value="1"/>
</dbReference>
<gene>
    <name evidence="3" type="ORF">M378DRAFT_181833</name>
</gene>
<evidence type="ECO:0000313" key="3">
    <source>
        <dbReference type="EMBL" id="KIL56865.1"/>
    </source>
</evidence>
<dbReference type="AlphaFoldDB" id="A0A0C2S2H5"/>
<protein>
    <recommendedName>
        <fullName evidence="2">Ribonuclease H1 N-terminal domain-containing protein</fullName>
    </recommendedName>
</protein>
<feature type="domain" description="Ribonuclease H1 N-terminal" evidence="2">
    <location>
        <begin position="243"/>
        <end position="283"/>
    </location>
</feature>
<dbReference type="Proteomes" id="UP000054549">
    <property type="component" value="Unassembled WGS sequence"/>
</dbReference>
<evidence type="ECO:0000259" key="2">
    <source>
        <dbReference type="Pfam" id="PF01693"/>
    </source>
</evidence>
<dbReference type="InterPro" id="IPR009027">
    <property type="entry name" value="Ribosomal_bL9/RNase_H1_N"/>
</dbReference>
<evidence type="ECO:0000313" key="4">
    <source>
        <dbReference type="Proteomes" id="UP000054549"/>
    </source>
</evidence>
<dbReference type="HOGENOM" id="CLU_927397_0_0_1"/>
<organism evidence="3 4">
    <name type="scientific">Amanita muscaria (strain Koide BX008)</name>
    <dbReference type="NCBI Taxonomy" id="946122"/>
    <lineage>
        <taxon>Eukaryota</taxon>
        <taxon>Fungi</taxon>
        <taxon>Dikarya</taxon>
        <taxon>Basidiomycota</taxon>
        <taxon>Agaricomycotina</taxon>
        <taxon>Agaricomycetes</taxon>
        <taxon>Agaricomycetidae</taxon>
        <taxon>Agaricales</taxon>
        <taxon>Pluteineae</taxon>
        <taxon>Amanitaceae</taxon>
        <taxon>Amanita</taxon>
    </lineage>
</organism>
<accession>A0A0C2S2H5</accession>
<evidence type="ECO:0000256" key="1">
    <source>
        <dbReference type="SAM" id="MobiDB-lite"/>
    </source>
</evidence>